<organism evidence="3 4">
    <name type="scientific">Callosobruchus maculatus</name>
    <name type="common">Southern cowpea weevil</name>
    <name type="synonym">Pulse bruchid</name>
    <dbReference type="NCBI Taxonomy" id="64391"/>
    <lineage>
        <taxon>Eukaryota</taxon>
        <taxon>Metazoa</taxon>
        <taxon>Ecdysozoa</taxon>
        <taxon>Arthropoda</taxon>
        <taxon>Hexapoda</taxon>
        <taxon>Insecta</taxon>
        <taxon>Pterygota</taxon>
        <taxon>Neoptera</taxon>
        <taxon>Endopterygota</taxon>
        <taxon>Coleoptera</taxon>
        <taxon>Polyphaga</taxon>
        <taxon>Cucujiformia</taxon>
        <taxon>Chrysomeloidea</taxon>
        <taxon>Chrysomelidae</taxon>
        <taxon>Bruchinae</taxon>
        <taxon>Bruchini</taxon>
        <taxon>Callosobruchus</taxon>
    </lineage>
</organism>
<feature type="region of interest" description="Disordered" evidence="1">
    <location>
        <begin position="47"/>
        <end position="79"/>
    </location>
</feature>
<accession>A0A653CPV2</accession>
<evidence type="ECO:0000313" key="3">
    <source>
        <dbReference type="EMBL" id="VEN49935.1"/>
    </source>
</evidence>
<dbReference type="InterPro" id="IPR057304">
    <property type="entry name" value="PDE8-like_REC_N"/>
</dbReference>
<evidence type="ECO:0000313" key="4">
    <source>
        <dbReference type="Proteomes" id="UP000410492"/>
    </source>
</evidence>
<evidence type="ECO:0000259" key="2">
    <source>
        <dbReference type="Pfam" id="PF23198"/>
    </source>
</evidence>
<name>A0A653CPV2_CALMS</name>
<dbReference type="AlphaFoldDB" id="A0A653CPV2"/>
<gene>
    <name evidence="3" type="ORF">CALMAC_LOCUS10870</name>
</gene>
<proteinExistence type="predicted"/>
<dbReference type="Pfam" id="PF23198">
    <property type="entry name" value="PDE8A_N"/>
    <property type="match status" value="1"/>
</dbReference>
<sequence>MNYAKPERDDALKEQYGSKINLCKTENRKRNSFWWCFYWGKDNSEDEIATPESVPTNGLYQRRRTAPQDSDVSKNSKRMQPPIMRASAKRGPHDVKLGQISPPVKHNLRFLSVFANFDHVGEVFTKAAEKLGFEVTTVNSDGSALEEYQSKLHDLVLIDTRSNKGLDYESLCRFVPYSRTVKHKSCYSTSVNR</sequence>
<keyword evidence="4" id="KW-1185">Reference proteome</keyword>
<evidence type="ECO:0000256" key="1">
    <source>
        <dbReference type="SAM" id="MobiDB-lite"/>
    </source>
</evidence>
<dbReference type="OrthoDB" id="189220at2759"/>
<protein>
    <recommendedName>
        <fullName evidence="2">PDE8-like REC N-terminal domain-containing protein</fullName>
    </recommendedName>
</protein>
<dbReference type="EMBL" id="CAACVG010008462">
    <property type="protein sequence ID" value="VEN49935.1"/>
    <property type="molecule type" value="Genomic_DNA"/>
</dbReference>
<reference evidence="3 4" key="1">
    <citation type="submission" date="2019-01" db="EMBL/GenBank/DDBJ databases">
        <authorList>
            <person name="Sayadi A."/>
        </authorList>
    </citation>
    <scope>NUCLEOTIDE SEQUENCE [LARGE SCALE GENOMIC DNA]</scope>
</reference>
<feature type="domain" description="PDE8-like REC N-terminal" evidence="2">
    <location>
        <begin position="105"/>
        <end position="183"/>
    </location>
</feature>
<dbReference type="Proteomes" id="UP000410492">
    <property type="component" value="Unassembled WGS sequence"/>
</dbReference>